<reference evidence="1" key="2">
    <citation type="submission" date="2025-09" db="UniProtKB">
        <authorList>
            <consortium name="EnsemblPlants"/>
        </authorList>
    </citation>
    <scope>IDENTIFICATION</scope>
</reference>
<protein>
    <submittedName>
        <fullName evidence="1">Uncharacterized protein</fullName>
    </submittedName>
</protein>
<evidence type="ECO:0000313" key="2">
    <source>
        <dbReference type="Proteomes" id="UP001732700"/>
    </source>
</evidence>
<accession>A0ACD5VAD5</accession>
<name>A0ACD5VAD5_AVESA</name>
<keyword evidence="2" id="KW-1185">Reference proteome</keyword>
<dbReference type="Proteomes" id="UP001732700">
    <property type="component" value="Chromosome 2D"/>
</dbReference>
<evidence type="ECO:0000313" key="1">
    <source>
        <dbReference type="EnsemblPlants" id="AVESA.00010b.r2.2DG0398730.1.CDS.1"/>
    </source>
</evidence>
<proteinExistence type="predicted"/>
<dbReference type="EnsemblPlants" id="AVESA.00010b.r2.2DG0398730.1">
    <property type="protein sequence ID" value="AVESA.00010b.r2.2DG0398730.1.CDS.1"/>
    <property type="gene ID" value="AVESA.00010b.r2.2DG0398730"/>
</dbReference>
<organism evidence="1 2">
    <name type="scientific">Avena sativa</name>
    <name type="common">Oat</name>
    <dbReference type="NCBI Taxonomy" id="4498"/>
    <lineage>
        <taxon>Eukaryota</taxon>
        <taxon>Viridiplantae</taxon>
        <taxon>Streptophyta</taxon>
        <taxon>Embryophyta</taxon>
        <taxon>Tracheophyta</taxon>
        <taxon>Spermatophyta</taxon>
        <taxon>Magnoliopsida</taxon>
        <taxon>Liliopsida</taxon>
        <taxon>Poales</taxon>
        <taxon>Poaceae</taxon>
        <taxon>BOP clade</taxon>
        <taxon>Pooideae</taxon>
        <taxon>Poodae</taxon>
        <taxon>Poeae</taxon>
        <taxon>Poeae Chloroplast Group 1 (Aveneae type)</taxon>
        <taxon>Aveninae</taxon>
        <taxon>Avena</taxon>
    </lineage>
</organism>
<sequence length="313" mass="33592">MGSKDGPQLKASLRYGAGATWSSSCSSSAVWPEVKEDKKKPAARARRPKRTSFACLECSKTFPTQQAMAGHCSAHTRAGARRVPVVRLGGHLPPTTPVAVVAAPSNPLPQPPHHYHHHSVNAVQYWTPQVAPRTNPMPPLAIRYVPYARPASNSNQMVVRLPYLDPHGRRGGRRLATNDPATNPAFRPAAWPIPMPTVPASGRLGWRAFVPLYGAPPPFGVNVAPPSDAASSTDRPGRRLAADLTLRVGSGRDHAHKRTTLPLLRSLVASDGQQSDGRKCKLVNTDGGGDRGSNGGKDQIQMGGLDLELRLCR</sequence>
<reference evidence="1" key="1">
    <citation type="submission" date="2021-05" db="EMBL/GenBank/DDBJ databases">
        <authorList>
            <person name="Scholz U."/>
            <person name="Mascher M."/>
            <person name="Fiebig A."/>
        </authorList>
    </citation>
    <scope>NUCLEOTIDE SEQUENCE [LARGE SCALE GENOMIC DNA]</scope>
</reference>